<reference evidence="9" key="1">
    <citation type="submission" date="2022-12" db="EMBL/GenBank/DDBJ databases">
        <title>Chromosome-level genome assembly of the bean flower thrips Megalurothrips usitatus.</title>
        <authorList>
            <person name="Ma L."/>
            <person name="Liu Q."/>
            <person name="Li H."/>
            <person name="Cai W."/>
        </authorList>
    </citation>
    <scope>NUCLEOTIDE SEQUENCE</scope>
    <source>
        <strain evidence="9">Cailab_2022a</strain>
    </source>
</reference>
<evidence type="ECO:0000256" key="1">
    <source>
        <dbReference type="ARBA" id="ARBA00004651"/>
    </source>
</evidence>
<accession>A0AAV7XHI9</accession>
<gene>
    <name evidence="9" type="ORF">ONE63_010345</name>
</gene>
<comment type="subcellular location">
    <subcellularLocation>
        <location evidence="1">Cell membrane</location>
        <topology evidence="1">Multi-pass membrane protein</topology>
    </subcellularLocation>
</comment>
<keyword evidence="3" id="KW-0812">Transmembrane</keyword>
<keyword evidence="7" id="KW-0325">Glycoprotein</keyword>
<dbReference type="PANTHER" id="PTHR42643">
    <property type="entry name" value="IONOTROPIC RECEPTOR 20A-RELATED"/>
    <property type="match status" value="1"/>
</dbReference>
<evidence type="ECO:0000256" key="8">
    <source>
        <dbReference type="SAM" id="SignalP"/>
    </source>
</evidence>
<evidence type="ECO:0000256" key="2">
    <source>
        <dbReference type="ARBA" id="ARBA00022475"/>
    </source>
</evidence>
<dbReference type="PANTHER" id="PTHR42643:SF39">
    <property type="entry name" value="IONOTROPIC RECEPTOR 56A-RELATED"/>
    <property type="match status" value="1"/>
</dbReference>
<dbReference type="AlphaFoldDB" id="A0AAV7XHI9"/>
<evidence type="ECO:0000256" key="3">
    <source>
        <dbReference type="ARBA" id="ARBA00022692"/>
    </source>
</evidence>
<name>A0AAV7XHI9_9NEOP</name>
<dbReference type="SUPFAM" id="SSF53850">
    <property type="entry name" value="Periplasmic binding protein-like II"/>
    <property type="match status" value="1"/>
</dbReference>
<dbReference type="GO" id="GO:0005886">
    <property type="term" value="C:plasma membrane"/>
    <property type="evidence" value="ECO:0007669"/>
    <property type="project" value="UniProtKB-SubCell"/>
</dbReference>
<keyword evidence="2" id="KW-1003">Cell membrane</keyword>
<organism evidence="9 10">
    <name type="scientific">Megalurothrips usitatus</name>
    <name type="common">bean blossom thrips</name>
    <dbReference type="NCBI Taxonomy" id="439358"/>
    <lineage>
        <taxon>Eukaryota</taxon>
        <taxon>Metazoa</taxon>
        <taxon>Ecdysozoa</taxon>
        <taxon>Arthropoda</taxon>
        <taxon>Hexapoda</taxon>
        <taxon>Insecta</taxon>
        <taxon>Pterygota</taxon>
        <taxon>Neoptera</taxon>
        <taxon>Paraneoptera</taxon>
        <taxon>Thysanoptera</taxon>
        <taxon>Terebrantia</taxon>
        <taxon>Thripoidea</taxon>
        <taxon>Thripidae</taxon>
        <taxon>Megalurothrips</taxon>
    </lineage>
</organism>
<evidence type="ECO:0000313" key="10">
    <source>
        <dbReference type="Proteomes" id="UP001075354"/>
    </source>
</evidence>
<evidence type="ECO:0000256" key="4">
    <source>
        <dbReference type="ARBA" id="ARBA00022989"/>
    </source>
</evidence>
<keyword evidence="8" id="KW-0732">Signal</keyword>
<keyword evidence="5" id="KW-0472">Membrane</keyword>
<keyword evidence="6" id="KW-0675">Receptor</keyword>
<feature type="chain" id="PRO_5043776141" evidence="8">
    <location>
        <begin position="18"/>
        <end position="590"/>
    </location>
</feature>
<evidence type="ECO:0000256" key="7">
    <source>
        <dbReference type="ARBA" id="ARBA00023180"/>
    </source>
</evidence>
<dbReference type="Proteomes" id="UP001075354">
    <property type="component" value="Chromosome 8"/>
</dbReference>
<proteinExistence type="predicted"/>
<evidence type="ECO:0000313" key="9">
    <source>
        <dbReference type="EMBL" id="KAJ1525540.1"/>
    </source>
</evidence>
<dbReference type="EMBL" id="JAPTSV010000008">
    <property type="protein sequence ID" value="KAJ1525540.1"/>
    <property type="molecule type" value="Genomic_DNA"/>
</dbReference>
<keyword evidence="4" id="KW-1133">Transmembrane helix</keyword>
<protein>
    <submittedName>
        <fullName evidence="9">Uncharacterized protein</fullName>
    </submittedName>
</protein>
<sequence length="590" mass="64755">MWLLAAALLAAPRCPAALRTAVPLLPPLLSAEARCALSLLPDYLSGQQAFALLHVVAAAGWVDDAFLEGLAAVGVPFTIYQYDGVLVSIDDIYSGTYGDKTRLVFVAIERADVLSKVLKLEPENTRSLVWLSAGPNSTTNLTEVRAEVMHSCQLEVRLAVTSADSGDTRLYNLVDGYEIDKSMVAMGLSFTKFPDVTELDRCSAESGWRWGTVSPYRACVTWPHSPGDDTDLEAIIETSATDEDLGLAMFVISSLQRNHRIRERRISFKEPSRLHESWRRHWNCRVALMVGHQMVYSSATFVFFPWQADGLVAVIPVGLRLRGHLGLSSLTKPLTLTMWCATVAAAAAAWLGLWLHGRGTGGAAPALQAVSLLLWQPSHPDPGPGDRQRRVLCFWLLPTVVLSAAYLCDLKSALVAPDVTKRIRNERELADSNITIIYSALTQVMTERTWEGIGQNALIQDLDEDDGMQRVAEKRDAALITDTSRLPYLLRGHEGETYTLRLSGGDRLKNILYTTRGSPLEAPLRKAISRLRAAGLLKREGRLRKHPADKKPSPLGWDSVEPAFVALAEGLAVALGVFLAEVANVPDYLK</sequence>
<evidence type="ECO:0000256" key="5">
    <source>
        <dbReference type="ARBA" id="ARBA00023136"/>
    </source>
</evidence>
<dbReference type="InterPro" id="IPR052192">
    <property type="entry name" value="Insect_Ionotropic_Sensory_Rcpt"/>
</dbReference>
<feature type="signal peptide" evidence="8">
    <location>
        <begin position="1"/>
        <end position="17"/>
    </location>
</feature>
<comment type="caution">
    <text evidence="9">The sequence shown here is derived from an EMBL/GenBank/DDBJ whole genome shotgun (WGS) entry which is preliminary data.</text>
</comment>
<keyword evidence="10" id="KW-1185">Reference proteome</keyword>
<evidence type="ECO:0000256" key="6">
    <source>
        <dbReference type="ARBA" id="ARBA00023170"/>
    </source>
</evidence>